<reference evidence="3" key="1">
    <citation type="submission" date="2022-07" db="EMBL/GenBank/DDBJ databases">
        <title>Genome Sequence of Agrocybe chaxingu.</title>
        <authorList>
            <person name="Buettner E."/>
        </authorList>
    </citation>
    <scope>NUCLEOTIDE SEQUENCE</scope>
    <source>
        <strain evidence="3">MP-N11</strain>
    </source>
</reference>
<sequence>MVHISNTTTSYLKSGLAPPTPTTPLSSNRTLHGKSLSKINKERRFYLPEGPTGGRGLNDRLLGTKIADGWTEYIHPEGKPYFHHKQWRVVTEANLRNPEVVEKVKSAYLALVEMWNEVEAEAKNLGDIGGEGLEIFIVLCPEAKYYFVDHERQNIFWLTDISLGEGFLGPMDAKEGVAVGVSDSLFQQQYYAHLAAFPCHNQVPEDGVQFLLEYLQFAHIEGLIKGFNLAPWDSTEAKTLLSRLNGLLNTGSNRTTDGFKTFIIARLLVAARLSPSSSYLSLFPDIMFIPDKSRAANCLARLRAIENRPTSTSRELPLSFLVCVWAALMCAVVSLVANVRTRS</sequence>
<keyword evidence="2" id="KW-1133">Transmembrane helix</keyword>
<evidence type="ECO:0000256" key="1">
    <source>
        <dbReference type="SAM" id="MobiDB-lite"/>
    </source>
</evidence>
<dbReference type="AlphaFoldDB" id="A0A9W8MYH4"/>
<accession>A0A9W8MYH4</accession>
<comment type="caution">
    <text evidence="3">The sequence shown here is derived from an EMBL/GenBank/DDBJ whole genome shotgun (WGS) entry which is preliminary data.</text>
</comment>
<evidence type="ECO:0000256" key="2">
    <source>
        <dbReference type="SAM" id="Phobius"/>
    </source>
</evidence>
<dbReference type="EMBL" id="JANKHO010000248">
    <property type="protein sequence ID" value="KAJ3512577.1"/>
    <property type="molecule type" value="Genomic_DNA"/>
</dbReference>
<feature type="region of interest" description="Disordered" evidence="1">
    <location>
        <begin position="1"/>
        <end position="33"/>
    </location>
</feature>
<keyword evidence="4" id="KW-1185">Reference proteome</keyword>
<organism evidence="3 4">
    <name type="scientific">Agrocybe chaxingu</name>
    <dbReference type="NCBI Taxonomy" id="84603"/>
    <lineage>
        <taxon>Eukaryota</taxon>
        <taxon>Fungi</taxon>
        <taxon>Dikarya</taxon>
        <taxon>Basidiomycota</taxon>
        <taxon>Agaricomycotina</taxon>
        <taxon>Agaricomycetes</taxon>
        <taxon>Agaricomycetidae</taxon>
        <taxon>Agaricales</taxon>
        <taxon>Agaricineae</taxon>
        <taxon>Strophariaceae</taxon>
        <taxon>Agrocybe</taxon>
    </lineage>
</organism>
<evidence type="ECO:0000313" key="3">
    <source>
        <dbReference type="EMBL" id="KAJ3512577.1"/>
    </source>
</evidence>
<evidence type="ECO:0000313" key="4">
    <source>
        <dbReference type="Proteomes" id="UP001148786"/>
    </source>
</evidence>
<keyword evidence="2" id="KW-0812">Transmembrane</keyword>
<gene>
    <name evidence="3" type="ORF">NLJ89_g3438</name>
</gene>
<dbReference type="OrthoDB" id="2674421at2759"/>
<keyword evidence="2" id="KW-0472">Membrane</keyword>
<feature type="transmembrane region" description="Helical" evidence="2">
    <location>
        <begin position="316"/>
        <end position="337"/>
    </location>
</feature>
<feature type="compositionally biased region" description="Polar residues" evidence="1">
    <location>
        <begin position="1"/>
        <end position="12"/>
    </location>
</feature>
<proteinExistence type="predicted"/>
<name>A0A9W8MYH4_9AGAR</name>
<protein>
    <submittedName>
        <fullName evidence="3">Uncharacterized protein</fullName>
    </submittedName>
</protein>
<dbReference type="Proteomes" id="UP001148786">
    <property type="component" value="Unassembled WGS sequence"/>
</dbReference>